<dbReference type="EMBL" id="CABFNS010001040">
    <property type="protein sequence ID" value="VUC37794.1"/>
    <property type="molecule type" value="Genomic_DNA"/>
</dbReference>
<accession>A0ABY6V207</accession>
<evidence type="ECO:0008006" key="9">
    <source>
        <dbReference type="Google" id="ProtNLM"/>
    </source>
</evidence>
<comment type="similarity">
    <text evidence="2 6">Belongs to the cytochrome P450 family.</text>
</comment>
<dbReference type="InterPro" id="IPR036396">
    <property type="entry name" value="Cyt_P450_sf"/>
</dbReference>
<organism evidence="7 8">
    <name type="scientific">Bionectria ochroleuca</name>
    <name type="common">Gliocladium roseum</name>
    <dbReference type="NCBI Taxonomy" id="29856"/>
    <lineage>
        <taxon>Eukaryota</taxon>
        <taxon>Fungi</taxon>
        <taxon>Dikarya</taxon>
        <taxon>Ascomycota</taxon>
        <taxon>Pezizomycotina</taxon>
        <taxon>Sordariomycetes</taxon>
        <taxon>Hypocreomycetidae</taxon>
        <taxon>Hypocreales</taxon>
        <taxon>Bionectriaceae</taxon>
        <taxon>Clonostachys</taxon>
    </lineage>
</organism>
<dbReference type="InterPro" id="IPR001128">
    <property type="entry name" value="Cyt_P450"/>
</dbReference>
<dbReference type="InterPro" id="IPR002401">
    <property type="entry name" value="Cyt_P450_E_grp-I"/>
</dbReference>
<comment type="caution">
    <text evidence="7">The sequence shown here is derived from an EMBL/GenBank/DDBJ whole genome shotgun (WGS) entry which is preliminary data.</text>
</comment>
<dbReference type="InterPro" id="IPR050121">
    <property type="entry name" value="Cytochrome_P450_monoxygenase"/>
</dbReference>
<sequence>MAYAPGIQALLAKPRDWECIESNVPECALALAVSFIIFTIIYRIYFHPLRDVPGPLAAKVTELWRTGKYARGNWHQDILDLHSKYGPVVRVSPNEVSFVDKHALAQVYGHGKGTRKFFNSMDPAEHSFLRKRVSGAFTMSTILSLESEIQGNADLLWSKLDQFAQQGKSVNLHHWSSYFAFDVVGKIGIGAPIGFLENGGDIKDIIKSIHNGFYHLSNLGYIPGQQAWVNNPVTQFMFKLLRGKGSSFSTFNEWSLKQVVDRLNEPKDVDRKRDILDYFIEMKEPNGDKATLPSVLIEIGNLIGAGADTTAIGICSVLAELIPRPKDLLRIRQEVDMVHNEIANGKDDHIGIPYVMLAKLPFLNACIKEALRLHPSILWQLPREAPASGIEIAGHFIPPSATLSMSPVAHNRDKTIFGLDADEWKPERWITGKINSESNIREMDKYNTTFGYGARVCIGRNLALVEIHKIIAEFCRRYDAEFVNKEQPFTMKSQWFSYHGEMNVLLKPREMAV</sequence>
<evidence type="ECO:0000256" key="2">
    <source>
        <dbReference type="ARBA" id="ARBA00010617"/>
    </source>
</evidence>
<dbReference type="PRINTS" id="PR00463">
    <property type="entry name" value="EP450I"/>
</dbReference>
<keyword evidence="5 6" id="KW-0408">Iron</keyword>
<evidence type="ECO:0000256" key="3">
    <source>
        <dbReference type="ARBA" id="ARBA00022617"/>
    </source>
</evidence>
<comment type="cofactor">
    <cofactor evidence="1">
        <name>heme</name>
        <dbReference type="ChEBI" id="CHEBI:30413"/>
    </cofactor>
</comment>
<dbReference type="PANTHER" id="PTHR24305:SF166">
    <property type="entry name" value="CYTOCHROME P450 12A4, MITOCHONDRIAL-RELATED"/>
    <property type="match status" value="1"/>
</dbReference>
<dbReference type="Gene3D" id="1.10.630.10">
    <property type="entry name" value="Cytochrome P450"/>
    <property type="match status" value="1"/>
</dbReference>
<evidence type="ECO:0000313" key="8">
    <source>
        <dbReference type="Proteomes" id="UP000766486"/>
    </source>
</evidence>
<keyword evidence="6" id="KW-0503">Monooxygenase</keyword>
<evidence type="ECO:0000256" key="4">
    <source>
        <dbReference type="ARBA" id="ARBA00022723"/>
    </source>
</evidence>
<dbReference type="PROSITE" id="PS00086">
    <property type="entry name" value="CYTOCHROME_P450"/>
    <property type="match status" value="1"/>
</dbReference>
<keyword evidence="4 6" id="KW-0479">Metal-binding</keyword>
<dbReference type="PRINTS" id="PR00385">
    <property type="entry name" value="P450"/>
</dbReference>
<keyword evidence="3 6" id="KW-0349">Heme</keyword>
<keyword evidence="6" id="KW-0560">Oxidoreductase</keyword>
<dbReference type="SUPFAM" id="SSF48264">
    <property type="entry name" value="Cytochrome P450"/>
    <property type="match status" value="1"/>
</dbReference>
<proteinExistence type="inferred from homology"/>
<protein>
    <recommendedName>
        <fullName evidence="9">Cytochrome P450</fullName>
    </recommendedName>
</protein>
<dbReference type="Proteomes" id="UP000766486">
    <property type="component" value="Unassembled WGS sequence"/>
</dbReference>
<dbReference type="InterPro" id="IPR017972">
    <property type="entry name" value="Cyt_P450_CS"/>
</dbReference>
<evidence type="ECO:0000256" key="6">
    <source>
        <dbReference type="RuleBase" id="RU000461"/>
    </source>
</evidence>
<name>A0ABY6V207_BIOOC</name>
<dbReference type="Pfam" id="PF00067">
    <property type="entry name" value="p450"/>
    <property type="match status" value="1"/>
</dbReference>
<reference evidence="7 8" key="1">
    <citation type="submission" date="2019-06" db="EMBL/GenBank/DDBJ databases">
        <authorList>
            <person name="Broberg M."/>
        </authorList>
    </citation>
    <scope>NUCLEOTIDE SEQUENCE [LARGE SCALE GENOMIC DNA]</scope>
</reference>
<gene>
    <name evidence="7" type="ORF">CLO192961_LOCUS482994</name>
</gene>
<evidence type="ECO:0000313" key="7">
    <source>
        <dbReference type="EMBL" id="VUC37794.1"/>
    </source>
</evidence>
<evidence type="ECO:0000256" key="5">
    <source>
        <dbReference type="ARBA" id="ARBA00023004"/>
    </source>
</evidence>
<dbReference type="PANTHER" id="PTHR24305">
    <property type="entry name" value="CYTOCHROME P450"/>
    <property type="match status" value="1"/>
</dbReference>
<evidence type="ECO:0000256" key="1">
    <source>
        <dbReference type="ARBA" id="ARBA00001971"/>
    </source>
</evidence>
<keyword evidence="8" id="KW-1185">Reference proteome</keyword>